<dbReference type="RefSeq" id="WP_107241605.1">
    <property type="nucleotide sequence ID" value="NZ_PYMJ01000003.1"/>
</dbReference>
<name>A0A2T3JNK9_9GAMM</name>
<evidence type="ECO:0000256" key="5">
    <source>
        <dbReference type="ARBA" id="ARBA00022617"/>
    </source>
</evidence>
<evidence type="ECO:0000256" key="8">
    <source>
        <dbReference type="ARBA" id="ARBA00022982"/>
    </source>
</evidence>
<evidence type="ECO:0000256" key="9">
    <source>
        <dbReference type="ARBA" id="ARBA00022989"/>
    </source>
</evidence>
<evidence type="ECO:0000256" key="10">
    <source>
        <dbReference type="ARBA" id="ARBA00023004"/>
    </source>
</evidence>
<evidence type="ECO:0000313" key="15">
    <source>
        <dbReference type="EMBL" id="PSU50573.1"/>
    </source>
</evidence>
<keyword evidence="4" id="KW-1003">Cell membrane</keyword>
<keyword evidence="9 13" id="KW-1133">Transmembrane helix</keyword>
<evidence type="ECO:0000256" key="3">
    <source>
        <dbReference type="ARBA" id="ARBA00022448"/>
    </source>
</evidence>
<keyword evidence="5" id="KW-0349">Heme</keyword>
<keyword evidence="16" id="KW-1185">Reference proteome</keyword>
<dbReference type="InterPro" id="IPR016174">
    <property type="entry name" value="Di-haem_cyt_TM"/>
</dbReference>
<accession>A0A2T3JNK9</accession>
<dbReference type="GO" id="GO:0009055">
    <property type="term" value="F:electron transfer activity"/>
    <property type="evidence" value="ECO:0007669"/>
    <property type="project" value="InterPro"/>
</dbReference>
<keyword evidence="8" id="KW-0249">Electron transport</keyword>
<dbReference type="InterPro" id="IPR011577">
    <property type="entry name" value="Cyt_b561_bac/Ni-Hgenase"/>
</dbReference>
<evidence type="ECO:0000256" key="1">
    <source>
        <dbReference type="ARBA" id="ARBA00001970"/>
    </source>
</evidence>
<comment type="caution">
    <text evidence="15">The sequence shown here is derived from an EMBL/GenBank/DDBJ whole genome shotgun (WGS) entry which is preliminary data.</text>
</comment>
<dbReference type="GO" id="GO:0020037">
    <property type="term" value="F:heme binding"/>
    <property type="evidence" value="ECO:0007669"/>
    <property type="project" value="TreeGrafter"/>
</dbReference>
<dbReference type="GO" id="GO:0046872">
    <property type="term" value="F:metal ion binding"/>
    <property type="evidence" value="ECO:0007669"/>
    <property type="project" value="UniProtKB-KW"/>
</dbReference>
<feature type="domain" description="Cytochrome b561 bacterial/Ni-hydrogenase" evidence="14">
    <location>
        <begin position="4"/>
        <end position="172"/>
    </location>
</feature>
<dbReference type="InterPro" id="IPR052168">
    <property type="entry name" value="Cytochrome_b561_oxidase"/>
</dbReference>
<feature type="transmembrane region" description="Helical" evidence="13">
    <location>
        <begin position="40"/>
        <end position="65"/>
    </location>
</feature>
<evidence type="ECO:0000256" key="7">
    <source>
        <dbReference type="ARBA" id="ARBA00022723"/>
    </source>
</evidence>
<protein>
    <submittedName>
        <fullName evidence="15">Cytochrome B</fullName>
    </submittedName>
</protein>
<reference evidence="15 16" key="1">
    <citation type="submission" date="2018-01" db="EMBL/GenBank/DDBJ databases">
        <title>Whole genome sequencing of Histamine producing bacteria.</title>
        <authorList>
            <person name="Butler K."/>
        </authorList>
    </citation>
    <scope>NUCLEOTIDE SEQUENCE [LARGE SCALE GENOMIC DNA]</scope>
    <source>
        <strain evidence="15 16">JCM 12947</strain>
    </source>
</reference>
<evidence type="ECO:0000256" key="6">
    <source>
        <dbReference type="ARBA" id="ARBA00022692"/>
    </source>
</evidence>
<dbReference type="Pfam" id="PF01292">
    <property type="entry name" value="Ni_hydr_CYTB"/>
    <property type="match status" value="1"/>
</dbReference>
<proteinExistence type="inferred from homology"/>
<evidence type="ECO:0000256" key="4">
    <source>
        <dbReference type="ARBA" id="ARBA00022475"/>
    </source>
</evidence>
<dbReference type="GO" id="GO:0005886">
    <property type="term" value="C:plasma membrane"/>
    <property type="evidence" value="ECO:0007669"/>
    <property type="project" value="UniProtKB-SubCell"/>
</dbReference>
<dbReference type="Proteomes" id="UP000240987">
    <property type="component" value="Unassembled WGS sequence"/>
</dbReference>
<comment type="subcellular location">
    <subcellularLocation>
        <location evidence="2">Cell membrane</location>
        <topology evidence="2">Multi-pass membrane protein</topology>
    </subcellularLocation>
</comment>
<keyword evidence="3" id="KW-0813">Transport</keyword>
<dbReference type="PANTHER" id="PTHR30529">
    <property type="entry name" value="CYTOCHROME B561"/>
    <property type="match status" value="1"/>
</dbReference>
<evidence type="ECO:0000256" key="2">
    <source>
        <dbReference type="ARBA" id="ARBA00004651"/>
    </source>
</evidence>
<feature type="transmembrane region" description="Helical" evidence="13">
    <location>
        <begin position="132"/>
        <end position="156"/>
    </location>
</feature>
<gene>
    <name evidence="15" type="ORF">C9J12_04430</name>
</gene>
<evidence type="ECO:0000259" key="14">
    <source>
        <dbReference type="Pfam" id="PF01292"/>
    </source>
</evidence>
<dbReference type="AlphaFoldDB" id="A0A2T3JNK9"/>
<evidence type="ECO:0000313" key="16">
    <source>
        <dbReference type="Proteomes" id="UP000240987"/>
    </source>
</evidence>
<keyword evidence="11 13" id="KW-0472">Membrane</keyword>
<comment type="cofactor">
    <cofactor evidence="1">
        <name>heme b</name>
        <dbReference type="ChEBI" id="CHEBI:60344"/>
    </cofactor>
</comment>
<dbReference type="EMBL" id="PYMJ01000003">
    <property type="protein sequence ID" value="PSU50573.1"/>
    <property type="molecule type" value="Genomic_DNA"/>
</dbReference>
<organism evidence="15 16">
    <name type="scientific">Photobacterium frigidiphilum</name>
    <dbReference type="NCBI Taxonomy" id="264736"/>
    <lineage>
        <taxon>Bacteria</taxon>
        <taxon>Pseudomonadati</taxon>
        <taxon>Pseudomonadota</taxon>
        <taxon>Gammaproteobacteria</taxon>
        <taxon>Vibrionales</taxon>
        <taxon>Vibrionaceae</taxon>
        <taxon>Photobacterium</taxon>
    </lineage>
</organism>
<evidence type="ECO:0000256" key="11">
    <source>
        <dbReference type="ARBA" id="ARBA00023136"/>
    </source>
</evidence>
<dbReference type="GO" id="GO:0022904">
    <property type="term" value="P:respiratory electron transport chain"/>
    <property type="evidence" value="ECO:0007669"/>
    <property type="project" value="InterPro"/>
</dbReference>
<sequence length="178" mass="20366">MRTHYDILTRVLHWIMAAVIIYATCAGYIMHLVVDSSPRIFNFLSVLNISLATVGAAIFIVRFIWSFLRPTVHSIKQSDSLQNKMAHLAHSLLYFMMFSVFTSGFLMLKTGYDLFWLIPVNNVISNPEINAFFFMVHRFSCVMLALLVVVHASAALHHHYKRKNNVLHSMVGPAIKVR</sequence>
<dbReference type="PANTHER" id="PTHR30529:SF7">
    <property type="entry name" value="CYTOCHROME B561 BACTERIAL_NI-HYDROGENASE DOMAIN-CONTAINING PROTEIN"/>
    <property type="match status" value="1"/>
</dbReference>
<comment type="similarity">
    <text evidence="12">Belongs to the cytochrome b561 family.</text>
</comment>
<feature type="transmembrane region" description="Helical" evidence="13">
    <location>
        <begin position="86"/>
        <end position="112"/>
    </location>
</feature>
<dbReference type="SUPFAM" id="SSF81342">
    <property type="entry name" value="Transmembrane di-heme cytochromes"/>
    <property type="match status" value="1"/>
</dbReference>
<keyword evidence="7" id="KW-0479">Metal-binding</keyword>
<evidence type="ECO:0000256" key="12">
    <source>
        <dbReference type="ARBA" id="ARBA00037975"/>
    </source>
</evidence>
<feature type="transmembrane region" description="Helical" evidence="13">
    <location>
        <begin position="12"/>
        <end position="34"/>
    </location>
</feature>
<evidence type="ECO:0000256" key="13">
    <source>
        <dbReference type="SAM" id="Phobius"/>
    </source>
</evidence>
<keyword evidence="6 13" id="KW-0812">Transmembrane</keyword>
<keyword evidence="10" id="KW-0408">Iron</keyword>
<dbReference type="OrthoDB" id="1247465at2"/>